<comment type="caution">
    <text evidence="5">The sequence shown here is derived from an EMBL/GenBank/DDBJ whole genome shotgun (WGS) entry which is preliminary data.</text>
</comment>
<evidence type="ECO:0000259" key="4">
    <source>
        <dbReference type="Pfam" id="PF23493"/>
    </source>
</evidence>
<dbReference type="SUPFAM" id="SSF47323">
    <property type="entry name" value="Anticodon-binding domain of a subclass of class I aminoacyl-tRNA synthetases"/>
    <property type="match status" value="1"/>
</dbReference>
<dbReference type="InterPro" id="IPR056411">
    <property type="entry name" value="CysS_C"/>
</dbReference>
<gene>
    <name evidence="5" type="ORF">COT59_00490</name>
</gene>
<evidence type="ECO:0000313" key="6">
    <source>
        <dbReference type="Proteomes" id="UP000229675"/>
    </source>
</evidence>
<name>A0A2H0WXS2_9BACT</name>
<dbReference type="Pfam" id="PF23493">
    <property type="entry name" value="CysS_C"/>
    <property type="match status" value="1"/>
</dbReference>
<sequence length="51" mass="6256">FSQEIINLVEKREKYRKKNNWRKADEIRKQIQKLGWRVEDTKTGPKLKKIS</sequence>
<proteinExistence type="predicted"/>
<evidence type="ECO:0000256" key="1">
    <source>
        <dbReference type="ARBA" id="ARBA00022598"/>
    </source>
</evidence>
<dbReference type="Proteomes" id="UP000229675">
    <property type="component" value="Unassembled WGS sequence"/>
</dbReference>
<dbReference type="InterPro" id="IPR009080">
    <property type="entry name" value="tRNAsynth_Ia_anticodon-bd"/>
</dbReference>
<dbReference type="GO" id="GO:0004812">
    <property type="term" value="F:aminoacyl-tRNA ligase activity"/>
    <property type="evidence" value="ECO:0007669"/>
    <property type="project" value="InterPro"/>
</dbReference>
<evidence type="ECO:0000256" key="2">
    <source>
        <dbReference type="ARBA" id="ARBA00022741"/>
    </source>
</evidence>
<feature type="non-terminal residue" evidence="5">
    <location>
        <position position="1"/>
    </location>
</feature>
<protein>
    <submittedName>
        <fullName evidence="5">Cysteine--tRNA ligase</fullName>
    </submittedName>
</protein>
<feature type="domain" description="Cysteinyl-tRNA ligase anticodon binding" evidence="4">
    <location>
        <begin position="2"/>
        <end position="43"/>
    </location>
</feature>
<accession>A0A2H0WXS2</accession>
<dbReference type="GO" id="GO:0006418">
    <property type="term" value="P:tRNA aminoacylation for protein translation"/>
    <property type="evidence" value="ECO:0007669"/>
    <property type="project" value="InterPro"/>
</dbReference>
<evidence type="ECO:0000313" key="5">
    <source>
        <dbReference type="EMBL" id="PIS17463.1"/>
    </source>
</evidence>
<evidence type="ECO:0000256" key="3">
    <source>
        <dbReference type="ARBA" id="ARBA00022840"/>
    </source>
</evidence>
<keyword evidence="2" id="KW-0547">Nucleotide-binding</keyword>
<dbReference type="EMBL" id="PEZD01000012">
    <property type="protein sequence ID" value="PIS17463.1"/>
    <property type="molecule type" value="Genomic_DNA"/>
</dbReference>
<dbReference type="AlphaFoldDB" id="A0A2H0WXS2"/>
<keyword evidence="3" id="KW-0067">ATP-binding</keyword>
<dbReference type="GO" id="GO:0005524">
    <property type="term" value="F:ATP binding"/>
    <property type="evidence" value="ECO:0007669"/>
    <property type="project" value="UniProtKB-KW"/>
</dbReference>
<keyword evidence="1 5" id="KW-0436">Ligase</keyword>
<dbReference type="Gene3D" id="1.20.120.1910">
    <property type="entry name" value="Cysteine-tRNA ligase, C-terminal anti-codon recognition domain"/>
    <property type="match status" value="1"/>
</dbReference>
<organism evidence="5 6">
    <name type="scientific">Candidatus Nealsonbacteria bacterium CG09_land_8_20_14_0_10_42_14</name>
    <dbReference type="NCBI Taxonomy" id="1974707"/>
    <lineage>
        <taxon>Bacteria</taxon>
        <taxon>Candidatus Nealsoniibacteriota</taxon>
    </lineage>
</organism>
<reference evidence="6" key="1">
    <citation type="submission" date="2017-09" db="EMBL/GenBank/DDBJ databases">
        <title>Depth-based differentiation of microbial function through sediment-hosted aquifers and enrichment of novel symbionts in the deep terrestrial subsurface.</title>
        <authorList>
            <person name="Probst A.J."/>
            <person name="Ladd B."/>
            <person name="Jarett J.K."/>
            <person name="Geller-Mcgrath D.E."/>
            <person name="Sieber C.M.K."/>
            <person name="Emerson J.B."/>
            <person name="Anantharaman K."/>
            <person name="Thomas B.C."/>
            <person name="Malmstrom R."/>
            <person name="Stieglmeier M."/>
            <person name="Klingl A."/>
            <person name="Woyke T."/>
            <person name="Ryan C.M."/>
            <person name="Banfield J.F."/>
        </authorList>
    </citation>
    <scope>NUCLEOTIDE SEQUENCE [LARGE SCALE GENOMIC DNA]</scope>
</reference>